<dbReference type="GO" id="GO:0003756">
    <property type="term" value="F:protein disulfide isomerase activity"/>
    <property type="evidence" value="ECO:0000318"/>
    <property type="project" value="GO_Central"/>
</dbReference>
<dbReference type="EC" id="5.3.4.1" evidence="4"/>
<dbReference type="OMA" id="MIRWYNS"/>
<dbReference type="PROSITE" id="PS51352">
    <property type="entry name" value="THIOREDOXIN_2"/>
    <property type="match status" value="1"/>
</dbReference>
<dbReference type="FunFam" id="3.40.30.10:FF:000303">
    <property type="entry name" value="Protein disulfide-isomerase"/>
    <property type="match status" value="1"/>
</dbReference>
<protein>
    <recommendedName>
        <fullName evidence="4">protein disulfide-isomerase</fullName>
        <ecNumber evidence="4">5.3.4.1</ecNumber>
    </recommendedName>
</protein>
<dbReference type="CDD" id="cd02961">
    <property type="entry name" value="PDI_a_family"/>
    <property type="match status" value="1"/>
</dbReference>
<accession>D6X463</accession>
<dbReference type="SUPFAM" id="SSF52833">
    <property type="entry name" value="Thioredoxin-like"/>
    <property type="match status" value="4"/>
</dbReference>
<organism evidence="10 11">
    <name type="scientific">Tribolium castaneum</name>
    <name type="common">Red flour beetle</name>
    <dbReference type="NCBI Taxonomy" id="7070"/>
    <lineage>
        <taxon>Eukaryota</taxon>
        <taxon>Metazoa</taxon>
        <taxon>Ecdysozoa</taxon>
        <taxon>Arthropoda</taxon>
        <taxon>Hexapoda</taxon>
        <taxon>Insecta</taxon>
        <taxon>Pterygota</taxon>
        <taxon>Neoptera</taxon>
        <taxon>Endopterygota</taxon>
        <taxon>Coleoptera</taxon>
        <taxon>Polyphaga</taxon>
        <taxon>Cucujiformia</taxon>
        <taxon>Tenebrionidae</taxon>
        <taxon>Tenebrionidae incertae sedis</taxon>
        <taxon>Tribolium</taxon>
    </lineage>
</organism>
<evidence type="ECO:0000259" key="9">
    <source>
        <dbReference type="PROSITE" id="PS51352"/>
    </source>
</evidence>
<dbReference type="GO" id="GO:0006457">
    <property type="term" value="P:protein folding"/>
    <property type="evidence" value="ECO:0000318"/>
    <property type="project" value="GO_Central"/>
</dbReference>
<dbReference type="InterPro" id="IPR036249">
    <property type="entry name" value="Thioredoxin-like_sf"/>
</dbReference>
<evidence type="ECO:0000256" key="1">
    <source>
        <dbReference type="ARBA" id="ARBA00001182"/>
    </source>
</evidence>
<sequence length="493" mass="57315">MWPLLLLLLLQHIRPAHPSDAHVLSLSDTNFHRQLRLNPTLLVQFFIPWSGMCQKTRPHFARAAHILSTNQIPVTLAKIDCSGRGRTTCTQKNITYPFPVFHFYRNGSFVKEYTGSRDARSIVKFMRVQVVPNPVELVDFEHFRQFIEGQDDVIVVGFFEEETKLRRIFFRVAEEMKESMIFAYSSCEKVILKQGVSNGIVVFRPKSLHNQYEPERVLFTGRSIIGEIKNFITRNYHGLIGHRTPNNRHDFPNPLVIVYHTIDYHSGGTELNYWRYRLIKIAHKYQNFVKIATSATDDFEDEISDLRTDNLTPTNPLVVAFDLENQKYVMVEPFTTSTFDNFVQNFINRKLTPYYRSKPIPKENDGPVIIAVTQNFNHTVTNNGKDTLLDLYTPWSLKCQKFVPVLREVAELLEHEDVAFVRMDAVENQVPEVFNEKGIPNIFWLAKNRKRGPVVYEGERSAEEVVKFVAKKATKELKNYDRKGNPKDDRDEL</sequence>
<comment type="similarity">
    <text evidence="3">Belongs to the protein disulfide isomerase family.</text>
</comment>
<dbReference type="HOGENOM" id="CLU_025879_6_0_1"/>
<reference evidence="10 11" key="2">
    <citation type="journal article" date="2010" name="Nucleic Acids Res.">
        <title>BeetleBase in 2010: revisions to provide comprehensive genomic information for Tribolium castaneum.</title>
        <authorList>
            <person name="Kim H.S."/>
            <person name="Murphy T."/>
            <person name="Xia J."/>
            <person name="Caragea D."/>
            <person name="Park Y."/>
            <person name="Beeman R.W."/>
            <person name="Lorenzen M.D."/>
            <person name="Butcher S."/>
            <person name="Manak J.R."/>
            <person name="Brown S.J."/>
        </authorList>
    </citation>
    <scope>GENOME REANNOTATION</scope>
    <source>
        <strain evidence="10 11">Georgia GA2</strain>
    </source>
</reference>
<keyword evidence="6" id="KW-0413">Isomerase</keyword>
<evidence type="ECO:0000256" key="2">
    <source>
        <dbReference type="ARBA" id="ARBA00004319"/>
    </source>
</evidence>
<dbReference type="Proteomes" id="UP000007266">
    <property type="component" value="Linkage group 10"/>
</dbReference>
<keyword evidence="7" id="KW-0676">Redox-active center</keyword>
<dbReference type="Gene3D" id="3.40.30.10">
    <property type="entry name" value="Glutaredoxin"/>
    <property type="match status" value="4"/>
</dbReference>
<dbReference type="eggNOG" id="KOG0190">
    <property type="taxonomic scope" value="Eukaryota"/>
</dbReference>
<dbReference type="FunFam" id="3.40.30.10:FF:000077">
    <property type="entry name" value="Protein disulfide-isomerase"/>
    <property type="match status" value="1"/>
</dbReference>
<name>D6X463_TRICA</name>
<dbReference type="FunFam" id="3.40.30.10:FF:000690">
    <property type="entry name" value="Protein disulfide-isomerase-like Protein"/>
    <property type="match status" value="1"/>
</dbReference>
<reference evidence="10 11" key="1">
    <citation type="journal article" date="2008" name="Nature">
        <title>The genome of the model beetle and pest Tribolium castaneum.</title>
        <authorList>
            <consortium name="Tribolium Genome Sequencing Consortium"/>
            <person name="Richards S."/>
            <person name="Gibbs R.A."/>
            <person name="Weinstock G.M."/>
            <person name="Brown S.J."/>
            <person name="Denell R."/>
            <person name="Beeman R.W."/>
            <person name="Gibbs R."/>
            <person name="Beeman R.W."/>
            <person name="Brown S.J."/>
            <person name="Bucher G."/>
            <person name="Friedrich M."/>
            <person name="Grimmelikhuijzen C.J."/>
            <person name="Klingler M."/>
            <person name="Lorenzen M."/>
            <person name="Richards S."/>
            <person name="Roth S."/>
            <person name="Schroder R."/>
            <person name="Tautz D."/>
            <person name="Zdobnov E.M."/>
            <person name="Muzny D."/>
            <person name="Gibbs R.A."/>
            <person name="Weinstock G.M."/>
            <person name="Attaway T."/>
            <person name="Bell S."/>
            <person name="Buhay C.J."/>
            <person name="Chandrabose M.N."/>
            <person name="Chavez D."/>
            <person name="Clerk-Blankenburg K.P."/>
            <person name="Cree A."/>
            <person name="Dao M."/>
            <person name="Davis C."/>
            <person name="Chacko J."/>
            <person name="Dinh H."/>
            <person name="Dugan-Rocha S."/>
            <person name="Fowler G."/>
            <person name="Garner T.T."/>
            <person name="Garnes J."/>
            <person name="Gnirke A."/>
            <person name="Hawes A."/>
            <person name="Hernandez J."/>
            <person name="Hines S."/>
            <person name="Holder M."/>
            <person name="Hume J."/>
            <person name="Jhangiani S.N."/>
            <person name="Joshi V."/>
            <person name="Khan Z.M."/>
            <person name="Jackson L."/>
            <person name="Kovar C."/>
            <person name="Kowis A."/>
            <person name="Lee S."/>
            <person name="Lewis L.R."/>
            <person name="Margolis J."/>
            <person name="Morgan M."/>
            <person name="Nazareth L.V."/>
            <person name="Nguyen N."/>
            <person name="Okwuonu G."/>
            <person name="Parker D."/>
            <person name="Richards S."/>
            <person name="Ruiz S.J."/>
            <person name="Santibanez J."/>
            <person name="Savard J."/>
            <person name="Scherer S.E."/>
            <person name="Schneider B."/>
            <person name="Sodergren E."/>
            <person name="Tautz D."/>
            <person name="Vattahil S."/>
            <person name="Villasana D."/>
            <person name="White C.S."/>
            <person name="Wright R."/>
            <person name="Park Y."/>
            <person name="Beeman R.W."/>
            <person name="Lord J."/>
            <person name="Oppert B."/>
            <person name="Lorenzen M."/>
            <person name="Brown S."/>
            <person name="Wang L."/>
            <person name="Savard J."/>
            <person name="Tautz D."/>
            <person name="Richards S."/>
            <person name="Weinstock G."/>
            <person name="Gibbs R.A."/>
            <person name="Liu Y."/>
            <person name="Worley K."/>
            <person name="Weinstock G."/>
            <person name="Elsik C.G."/>
            <person name="Reese J.T."/>
            <person name="Elhaik E."/>
            <person name="Landan G."/>
            <person name="Graur D."/>
            <person name="Arensburger P."/>
            <person name="Atkinson P."/>
            <person name="Beeman R.W."/>
            <person name="Beidler J."/>
            <person name="Brown S.J."/>
            <person name="Demuth J.P."/>
            <person name="Drury D.W."/>
            <person name="Du Y.Z."/>
            <person name="Fujiwara H."/>
            <person name="Lorenzen M."/>
            <person name="Maselli V."/>
            <person name="Osanai M."/>
            <person name="Park Y."/>
            <person name="Robertson H.M."/>
            <person name="Tu Z."/>
            <person name="Wang J.J."/>
            <person name="Wang S."/>
            <person name="Richards S."/>
            <person name="Song H."/>
            <person name="Zhang L."/>
            <person name="Sodergren E."/>
            <person name="Werner D."/>
            <person name="Stanke M."/>
            <person name="Morgenstern B."/>
            <person name="Solovyev V."/>
            <person name="Kosarev P."/>
            <person name="Brown G."/>
            <person name="Chen H.C."/>
            <person name="Ermolaeva O."/>
            <person name="Hlavina W."/>
            <person name="Kapustin Y."/>
            <person name="Kiryutin B."/>
            <person name="Kitts P."/>
            <person name="Maglott D."/>
            <person name="Pruitt K."/>
            <person name="Sapojnikov V."/>
            <person name="Souvorov A."/>
            <person name="Mackey A.J."/>
            <person name="Waterhouse R.M."/>
            <person name="Wyder S."/>
            <person name="Zdobnov E.M."/>
            <person name="Zdobnov E.M."/>
            <person name="Wyder S."/>
            <person name="Kriventseva E.V."/>
            <person name="Kadowaki T."/>
            <person name="Bork P."/>
            <person name="Aranda M."/>
            <person name="Bao R."/>
            <person name="Beermann A."/>
            <person name="Berns N."/>
            <person name="Bolognesi R."/>
            <person name="Bonneton F."/>
            <person name="Bopp D."/>
            <person name="Brown S.J."/>
            <person name="Bucher G."/>
            <person name="Butts T."/>
            <person name="Chaumot A."/>
            <person name="Denell R.E."/>
            <person name="Ferrier D.E."/>
            <person name="Friedrich M."/>
            <person name="Gordon C.M."/>
            <person name="Jindra M."/>
            <person name="Klingler M."/>
            <person name="Lan Q."/>
            <person name="Lattorff H.M."/>
            <person name="Laudet V."/>
            <person name="von Levetsow C."/>
            <person name="Liu Z."/>
            <person name="Lutz R."/>
            <person name="Lynch J.A."/>
            <person name="da Fonseca R.N."/>
            <person name="Posnien N."/>
            <person name="Reuter R."/>
            <person name="Roth S."/>
            <person name="Savard J."/>
            <person name="Schinko J.B."/>
            <person name="Schmitt C."/>
            <person name="Schoppmeier M."/>
            <person name="Schroder R."/>
            <person name="Shippy T.D."/>
            <person name="Simonnet F."/>
            <person name="Marques-Souza H."/>
            <person name="Tautz D."/>
            <person name="Tomoyasu Y."/>
            <person name="Trauner J."/>
            <person name="Van der Zee M."/>
            <person name="Vervoort M."/>
            <person name="Wittkopp N."/>
            <person name="Wimmer E.A."/>
            <person name="Yang X."/>
            <person name="Jones A.K."/>
            <person name="Sattelle D.B."/>
            <person name="Ebert P.R."/>
            <person name="Nelson D."/>
            <person name="Scott J.G."/>
            <person name="Beeman R.W."/>
            <person name="Muthukrishnan S."/>
            <person name="Kramer K.J."/>
            <person name="Arakane Y."/>
            <person name="Beeman R.W."/>
            <person name="Zhu Q."/>
            <person name="Hogenkamp D."/>
            <person name="Dixit R."/>
            <person name="Oppert B."/>
            <person name="Jiang H."/>
            <person name="Zou Z."/>
            <person name="Marshall J."/>
            <person name="Elpidina E."/>
            <person name="Vinokurov K."/>
            <person name="Oppert C."/>
            <person name="Zou Z."/>
            <person name="Evans J."/>
            <person name="Lu Z."/>
            <person name="Zhao P."/>
            <person name="Sumathipala N."/>
            <person name="Altincicek B."/>
            <person name="Vilcinskas A."/>
            <person name="Williams M."/>
            <person name="Hultmark D."/>
            <person name="Hetru C."/>
            <person name="Jiang H."/>
            <person name="Grimmelikhuijzen C.J."/>
            <person name="Hauser F."/>
            <person name="Cazzamali G."/>
            <person name="Williamson M."/>
            <person name="Park Y."/>
            <person name="Li B."/>
            <person name="Tanaka Y."/>
            <person name="Predel R."/>
            <person name="Neupert S."/>
            <person name="Schachtner J."/>
            <person name="Verleyen P."/>
            <person name="Raible F."/>
            <person name="Bork P."/>
            <person name="Friedrich M."/>
            <person name="Walden K.K."/>
            <person name="Robertson H.M."/>
            <person name="Angeli S."/>
            <person name="Foret S."/>
            <person name="Bucher G."/>
            <person name="Schuetz S."/>
            <person name="Maleszka R."/>
            <person name="Wimmer E.A."/>
            <person name="Beeman R.W."/>
            <person name="Lorenzen M."/>
            <person name="Tomoyasu Y."/>
            <person name="Miller S.C."/>
            <person name="Grossmann D."/>
            <person name="Bucher G."/>
        </authorList>
    </citation>
    <scope>NUCLEOTIDE SEQUENCE [LARGE SCALE GENOMIC DNA]</scope>
    <source>
        <strain evidence="10 11">Georgia GA2</strain>
    </source>
</reference>
<dbReference type="GO" id="GO:0005783">
    <property type="term" value="C:endoplasmic reticulum"/>
    <property type="evidence" value="ECO:0000318"/>
    <property type="project" value="GO_Central"/>
</dbReference>
<dbReference type="AlphaFoldDB" id="D6X463"/>
<evidence type="ECO:0000313" key="10">
    <source>
        <dbReference type="EMBL" id="EEZ97512.2"/>
    </source>
</evidence>
<comment type="subcellular location">
    <subcellularLocation>
        <location evidence="2">Endoplasmic reticulum lumen</location>
    </subcellularLocation>
</comment>
<dbReference type="GO" id="GO:0034976">
    <property type="term" value="P:response to endoplasmic reticulum stress"/>
    <property type="evidence" value="ECO:0000318"/>
    <property type="project" value="GO_Central"/>
</dbReference>
<keyword evidence="5" id="KW-0256">Endoplasmic reticulum</keyword>
<evidence type="ECO:0000256" key="8">
    <source>
        <dbReference type="SAM" id="SignalP"/>
    </source>
</evidence>
<feature type="signal peptide" evidence="8">
    <location>
        <begin position="1"/>
        <end position="18"/>
    </location>
</feature>
<dbReference type="PANTHER" id="PTHR18929">
    <property type="entry name" value="PROTEIN DISULFIDE ISOMERASE"/>
    <property type="match status" value="1"/>
</dbReference>
<feature type="domain" description="Thioredoxin" evidence="9">
    <location>
        <begin position="312"/>
        <end position="474"/>
    </location>
</feature>
<keyword evidence="11" id="KW-1185">Reference proteome</keyword>
<evidence type="ECO:0000256" key="5">
    <source>
        <dbReference type="ARBA" id="ARBA00022824"/>
    </source>
</evidence>
<evidence type="ECO:0000256" key="6">
    <source>
        <dbReference type="ARBA" id="ARBA00023235"/>
    </source>
</evidence>
<dbReference type="PANTHER" id="PTHR18929:SF132">
    <property type="entry name" value="PROTEIN DISULFIDE-ISOMERASE A3"/>
    <property type="match status" value="1"/>
</dbReference>
<evidence type="ECO:0000313" key="11">
    <source>
        <dbReference type="Proteomes" id="UP000007266"/>
    </source>
</evidence>
<gene>
    <name evidence="10" type="primary">AUGUSTUS-3.0.2_11356</name>
    <name evidence="10" type="ORF">TcasGA2_TC011356</name>
</gene>
<keyword evidence="8" id="KW-0732">Signal</keyword>
<dbReference type="InterPro" id="IPR013766">
    <property type="entry name" value="Thioredoxin_domain"/>
</dbReference>
<dbReference type="STRING" id="7070.D6X463"/>
<comment type="catalytic activity">
    <reaction evidence="1">
        <text>Catalyzes the rearrangement of -S-S- bonds in proteins.</text>
        <dbReference type="EC" id="5.3.4.1"/>
    </reaction>
</comment>
<proteinExistence type="inferred from homology"/>
<dbReference type="EMBL" id="KQ971379">
    <property type="protein sequence ID" value="EEZ97512.2"/>
    <property type="molecule type" value="Genomic_DNA"/>
</dbReference>
<dbReference type="Pfam" id="PF13848">
    <property type="entry name" value="Thioredoxin_6"/>
    <property type="match status" value="1"/>
</dbReference>
<evidence type="ECO:0000256" key="3">
    <source>
        <dbReference type="ARBA" id="ARBA00006347"/>
    </source>
</evidence>
<evidence type="ECO:0000256" key="7">
    <source>
        <dbReference type="ARBA" id="ARBA00023284"/>
    </source>
</evidence>
<dbReference type="GO" id="GO:0005788">
    <property type="term" value="C:endoplasmic reticulum lumen"/>
    <property type="evidence" value="ECO:0007669"/>
    <property type="project" value="UniProtKB-SubCell"/>
</dbReference>
<evidence type="ECO:0000256" key="4">
    <source>
        <dbReference type="ARBA" id="ARBA00012723"/>
    </source>
</evidence>
<dbReference type="Pfam" id="PF00085">
    <property type="entry name" value="Thioredoxin"/>
    <property type="match status" value="2"/>
</dbReference>
<feature type="chain" id="PRO_5007310929" description="protein disulfide-isomerase" evidence="8">
    <location>
        <begin position="19"/>
        <end position="493"/>
    </location>
</feature>